<protein>
    <submittedName>
        <fullName evidence="2">Two-component system sensor histidine kinase</fullName>
    </submittedName>
</protein>
<name>A0A3B0T980_9ZZZZ</name>
<organism evidence="2">
    <name type="scientific">hydrothermal vent metagenome</name>
    <dbReference type="NCBI Taxonomy" id="652676"/>
    <lineage>
        <taxon>unclassified sequences</taxon>
        <taxon>metagenomes</taxon>
        <taxon>ecological metagenomes</taxon>
    </lineage>
</organism>
<keyword evidence="1" id="KW-0472">Membrane</keyword>
<dbReference type="EMBL" id="UOEL01000047">
    <property type="protein sequence ID" value="VAW11032.1"/>
    <property type="molecule type" value="Genomic_DNA"/>
</dbReference>
<keyword evidence="1" id="KW-0812">Transmembrane</keyword>
<dbReference type="GO" id="GO:0016301">
    <property type="term" value="F:kinase activity"/>
    <property type="evidence" value="ECO:0007669"/>
    <property type="project" value="UniProtKB-KW"/>
</dbReference>
<feature type="transmembrane region" description="Helical" evidence="1">
    <location>
        <begin position="16"/>
        <end position="34"/>
    </location>
</feature>
<keyword evidence="2" id="KW-0418">Kinase</keyword>
<evidence type="ECO:0000256" key="1">
    <source>
        <dbReference type="SAM" id="Phobius"/>
    </source>
</evidence>
<proteinExistence type="predicted"/>
<evidence type="ECO:0000313" key="2">
    <source>
        <dbReference type="EMBL" id="VAW11032.1"/>
    </source>
</evidence>
<reference evidence="2" key="1">
    <citation type="submission" date="2018-06" db="EMBL/GenBank/DDBJ databases">
        <authorList>
            <person name="Zhirakovskaya E."/>
        </authorList>
    </citation>
    <scope>NUCLEOTIDE SEQUENCE</scope>
</reference>
<accession>A0A3B0T980</accession>
<keyword evidence="2" id="KW-0808">Transferase</keyword>
<gene>
    <name evidence="2" type="ORF">MNBD_BACTEROID03-2108</name>
</gene>
<keyword evidence="1" id="KW-1133">Transmembrane helix</keyword>
<sequence>MNSTVKTLTPKLVKKLWLAFILLVLLMGASYIFIAG</sequence>
<dbReference type="AlphaFoldDB" id="A0A3B0T980"/>